<dbReference type="CDD" id="cd07818">
    <property type="entry name" value="SRPBCC_1"/>
    <property type="match status" value="1"/>
</dbReference>
<evidence type="ECO:0000313" key="2">
    <source>
        <dbReference type="EMBL" id="ARP20618.1"/>
    </source>
</evidence>
<evidence type="ECO:0000313" key="3">
    <source>
        <dbReference type="EMBL" id="EGQ9137413.1"/>
    </source>
</evidence>
<dbReference type="Pfam" id="PF06445">
    <property type="entry name" value="GyrI-like"/>
    <property type="match status" value="1"/>
</dbReference>
<sequence length="309" mass="35416">MLSYQVSRSIEINKNQSEIIGYLKNFNNWPSWSPWIILEPSCELTFSDNQGHVGAGYQWNGQRIGTGAIVLESTQEHRLDMELHFFRPIKSHGKVTLIVTPSQNGCLVEWQMQSRVPWYLFFLKSMFKSMIEMDYQRGLRMLKSKLETGRVHSDLVEIGNRTLPQIHYIGIKGVASLQELGSVIEKHVQQLEQLISDETLSVNGELFCYYQSMDMQKGTFEFITCFPLHNSVPAPQGAVTGTIPESETFVVEHRGEYQFLGNAWALAMNLVRQSGMKVKTSPLGIERYLNSPKETTEEELRTEIILFKK</sequence>
<dbReference type="Proteomes" id="UP000054316">
    <property type="component" value="Unassembled WGS sequence"/>
</dbReference>
<proteinExistence type="predicted"/>
<reference evidence="4 5" key="2">
    <citation type="submission" date="2017-12" db="EMBL/GenBank/DDBJ databases">
        <title>FDA dAtabase for Regulatory Grade micrObial Sequences (FDA-ARGOS): Supporting development and validation of Infectious Disease Dx tests.</title>
        <authorList>
            <person name="Hoffmann M."/>
            <person name="Allard M."/>
            <person name="Evans P."/>
            <person name="Brown E."/>
            <person name="Tallon L.J."/>
            <person name="Sadzewicz L."/>
            <person name="Sengamalay N."/>
            <person name="Ott S."/>
            <person name="Godinez A."/>
            <person name="Nagaraj S."/>
            <person name="Vavikolanu K."/>
            <person name="Aluvathingal J."/>
            <person name="Nadendla S."/>
            <person name="Hobson J."/>
            <person name="Sichtig H."/>
        </authorList>
    </citation>
    <scope>NUCLEOTIDE SEQUENCE [LARGE SCALE GENOMIC DNA]</scope>
    <source>
        <strain evidence="5">ATCC 17749</strain>
        <strain evidence="4">FDAARGOS_97</strain>
    </source>
</reference>
<dbReference type="RefSeq" id="WP_017820241.1">
    <property type="nucleotide sequence ID" value="NZ_BTGI01000001.1"/>
</dbReference>
<dbReference type="SUPFAM" id="SSF55136">
    <property type="entry name" value="Probable bacterial effector-binding domain"/>
    <property type="match status" value="1"/>
</dbReference>
<dbReference type="InterPro" id="IPR023393">
    <property type="entry name" value="START-like_dom_sf"/>
</dbReference>
<gene>
    <name evidence="4" type="ORF">AL553_023680</name>
    <name evidence="3" type="ORF">GHY86_20005</name>
    <name evidence="2" type="ORF">K05K4_38920</name>
</gene>
<dbReference type="EMBL" id="LOSN02000002">
    <property type="protein sequence ID" value="PNP20634.1"/>
    <property type="molecule type" value="Genomic_DNA"/>
</dbReference>
<feature type="domain" description="AraC effector-binding" evidence="1">
    <location>
        <begin position="156"/>
        <end position="309"/>
    </location>
</feature>
<dbReference type="InterPro" id="IPR010499">
    <property type="entry name" value="AraC_E-bd"/>
</dbReference>
<keyword evidence="5" id="KW-1185">Reference proteome</keyword>
<reference evidence="2" key="1">
    <citation type="submission" date="2016-10" db="EMBL/GenBank/DDBJ databases">
        <title>The High Quality Genome of Vibrio alginolyticus K01M1.</title>
        <authorList>
            <person name="Wendling C."/>
            <person name="Chibani C.M."/>
            <person name="Hertel R."/>
            <person name="Sproer C."/>
            <person name="Bunk B."/>
            <person name="Overmann J."/>
            <person name="Roth O."/>
            <person name="Liesegang H."/>
        </authorList>
    </citation>
    <scope>NUCLEOTIDE SEQUENCE</scope>
    <source>
        <strain evidence="2">K05K4</strain>
    </source>
</reference>
<dbReference type="InterPro" id="IPR019587">
    <property type="entry name" value="Polyketide_cyclase/dehydratase"/>
</dbReference>
<dbReference type="Proteomes" id="UP000714625">
    <property type="component" value="Unassembled WGS sequence"/>
</dbReference>
<dbReference type="InterPro" id="IPR029442">
    <property type="entry name" value="GyrI-like"/>
</dbReference>
<accession>A0A1W6TXI2</accession>
<dbReference type="Pfam" id="PF10604">
    <property type="entry name" value="Polyketide_cyc2"/>
    <property type="match status" value="1"/>
</dbReference>
<dbReference type="Gene3D" id="3.20.80.10">
    <property type="entry name" value="Regulatory factor, effector binding domain"/>
    <property type="match status" value="1"/>
</dbReference>
<dbReference type="EMBL" id="CP017903">
    <property type="protein sequence ID" value="ARP20618.1"/>
    <property type="molecule type" value="Genomic_DNA"/>
</dbReference>
<evidence type="ECO:0000259" key="1">
    <source>
        <dbReference type="SMART" id="SM00871"/>
    </source>
</evidence>
<name>A0A1W6TXI2_VIBAL</name>
<dbReference type="Gene3D" id="3.30.530.20">
    <property type="match status" value="1"/>
</dbReference>
<dbReference type="AlphaFoldDB" id="A0A1W6TXI2"/>
<organism evidence="2">
    <name type="scientific">Vibrio alginolyticus</name>
    <dbReference type="NCBI Taxonomy" id="663"/>
    <lineage>
        <taxon>Bacteria</taxon>
        <taxon>Pseudomonadati</taxon>
        <taxon>Pseudomonadota</taxon>
        <taxon>Gammaproteobacteria</taxon>
        <taxon>Vibrionales</taxon>
        <taxon>Vibrionaceae</taxon>
        <taxon>Vibrio</taxon>
    </lineage>
</organism>
<evidence type="ECO:0000313" key="5">
    <source>
        <dbReference type="Proteomes" id="UP000054316"/>
    </source>
</evidence>
<dbReference type="SUPFAM" id="SSF55961">
    <property type="entry name" value="Bet v1-like"/>
    <property type="match status" value="1"/>
</dbReference>
<dbReference type="InterPro" id="IPR011256">
    <property type="entry name" value="Reg_factor_effector_dom_sf"/>
</dbReference>
<dbReference type="EMBL" id="AAXMUW010000055">
    <property type="protein sequence ID" value="EGQ9137413.1"/>
    <property type="molecule type" value="Genomic_DNA"/>
</dbReference>
<evidence type="ECO:0000313" key="4">
    <source>
        <dbReference type="EMBL" id="PNP20634.1"/>
    </source>
</evidence>
<dbReference type="SMART" id="SM00871">
    <property type="entry name" value="AraC_E_bind"/>
    <property type="match status" value="1"/>
</dbReference>
<reference evidence="3" key="3">
    <citation type="submission" date="2019-11" db="EMBL/GenBank/DDBJ databases">
        <authorList>
            <consortium name="PulseNet: The National Subtyping Network for Foodborne Disease Surveillance"/>
            <person name="Tarr C.L."/>
            <person name="Trees E."/>
            <person name="Katz L.S."/>
            <person name="Carleton-Romer H.A."/>
            <person name="Stroika S."/>
            <person name="Kucerova Z."/>
            <person name="Roache K.F."/>
            <person name="Sabol A.L."/>
            <person name="Besser J."/>
            <person name="Gerner-Smidt P."/>
        </authorList>
    </citation>
    <scope>NUCLEOTIDE SEQUENCE</scope>
    <source>
        <strain evidence="3">PNUSAV001129</strain>
    </source>
</reference>
<protein>
    <submittedName>
        <fullName evidence="2">Bacterial transcription activator, effector binding domain</fullName>
    </submittedName>
    <submittedName>
        <fullName evidence="3">Transcriptional regulator</fullName>
    </submittedName>
</protein>